<dbReference type="Gene3D" id="3.80.10.10">
    <property type="entry name" value="Ribonuclease Inhibitor"/>
    <property type="match status" value="2"/>
</dbReference>
<evidence type="ECO:0008006" key="3">
    <source>
        <dbReference type="Google" id="ProtNLM"/>
    </source>
</evidence>
<gene>
    <name evidence="1" type="ORF">Enr10x_54230</name>
</gene>
<reference evidence="1 2" key="1">
    <citation type="submission" date="2019-03" db="EMBL/GenBank/DDBJ databases">
        <title>Deep-cultivation of Planctomycetes and their phenomic and genomic characterization uncovers novel biology.</title>
        <authorList>
            <person name="Wiegand S."/>
            <person name="Jogler M."/>
            <person name="Boedeker C."/>
            <person name="Pinto D."/>
            <person name="Vollmers J."/>
            <person name="Rivas-Marin E."/>
            <person name="Kohn T."/>
            <person name="Peeters S.H."/>
            <person name="Heuer A."/>
            <person name="Rast P."/>
            <person name="Oberbeckmann S."/>
            <person name="Bunk B."/>
            <person name="Jeske O."/>
            <person name="Meyerdierks A."/>
            <person name="Storesund J.E."/>
            <person name="Kallscheuer N."/>
            <person name="Luecker S."/>
            <person name="Lage O.M."/>
            <person name="Pohl T."/>
            <person name="Merkel B.J."/>
            <person name="Hornburger P."/>
            <person name="Mueller R.-W."/>
            <person name="Bruemmer F."/>
            <person name="Labrenz M."/>
            <person name="Spormann A.M."/>
            <person name="Op den Camp H."/>
            <person name="Overmann J."/>
            <person name="Amann R."/>
            <person name="Jetten M.S.M."/>
            <person name="Mascher T."/>
            <person name="Medema M.H."/>
            <person name="Devos D.P."/>
            <person name="Kaster A.-K."/>
            <person name="Ovreas L."/>
            <person name="Rohde M."/>
            <person name="Galperin M.Y."/>
            <person name="Jogler C."/>
        </authorList>
    </citation>
    <scope>NUCLEOTIDE SEQUENCE [LARGE SCALE GENOMIC DNA]</scope>
    <source>
        <strain evidence="1 2">Enr10</strain>
    </source>
</reference>
<evidence type="ECO:0000313" key="1">
    <source>
        <dbReference type="EMBL" id="QDT30063.1"/>
    </source>
</evidence>
<name>A0A517QEJ0_9PLAN</name>
<keyword evidence="2" id="KW-1185">Reference proteome</keyword>
<proteinExistence type="predicted"/>
<dbReference type="Proteomes" id="UP000315647">
    <property type="component" value="Chromosome"/>
</dbReference>
<dbReference type="SUPFAM" id="SSF52047">
    <property type="entry name" value="RNI-like"/>
    <property type="match status" value="1"/>
</dbReference>
<dbReference type="EMBL" id="CP037421">
    <property type="protein sequence ID" value="QDT30063.1"/>
    <property type="molecule type" value="Genomic_DNA"/>
</dbReference>
<dbReference type="AlphaFoldDB" id="A0A517QEJ0"/>
<organism evidence="1 2">
    <name type="scientific">Gimesia panareensis</name>
    <dbReference type="NCBI Taxonomy" id="2527978"/>
    <lineage>
        <taxon>Bacteria</taxon>
        <taxon>Pseudomonadati</taxon>
        <taxon>Planctomycetota</taxon>
        <taxon>Planctomycetia</taxon>
        <taxon>Planctomycetales</taxon>
        <taxon>Planctomycetaceae</taxon>
        <taxon>Gimesia</taxon>
    </lineage>
</organism>
<protein>
    <recommendedName>
        <fullName evidence="3">Leucine Rich repeats (2 copies)</fullName>
    </recommendedName>
</protein>
<dbReference type="InterPro" id="IPR032675">
    <property type="entry name" value="LRR_dom_sf"/>
</dbReference>
<dbReference type="PROSITE" id="PS51257">
    <property type="entry name" value="PROKAR_LIPOPROTEIN"/>
    <property type="match status" value="1"/>
</dbReference>
<sequence length="523" mass="59985">MFRQLTFVATVLLIAMAGIGCFLLTSDSTQNAVADKQPVAPEPELKFQTDPRVPERTRRLEEINQILASRVPHISAVPNTTDSREKESWQDPEVERIYQQIRSQRLTIWYPRNGEPLSIWVGNPEKMVEGEKVYQHTQALKAAIPYINQLPFPVRIWFYGTRDQSNPELGKCIETLTGIEELHSVKFSYCRISPRGYAALRGLPQLTDLEILHSHLDETALKHIAQIKQLRRLHLSFGDEKISAAAAEELLDLSELEDFKLQIRLETKEVGRFWKKMSGCSSLVSLEVDCGKVSQDMMYQFLKHGDHQRLKSWTIRERIPRKKLADALVLAPNLEVLKVPSGSPEEMEYLLQRLAKHHTQLRNLTIGWDSGEHLKGKQARQALQLFSAFPQLQQVHVPIVLPDVNALEPLTRLSQLEHFYCKNLNLNQSTLFYLAQMPSLKSLSIRSLSFSDESAHLLPWLSHVESIEIENPQTLCNRRLVLLATMPELRELKWCNIATNKTDNLTDEVKARYPFIKYSVCGK</sequence>
<dbReference type="RefSeq" id="WP_145451962.1">
    <property type="nucleotide sequence ID" value="NZ_CP037421.1"/>
</dbReference>
<evidence type="ECO:0000313" key="2">
    <source>
        <dbReference type="Proteomes" id="UP000315647"/>
    </source>
</evidence>
<accession>A0A517QEJ0</accession>